<evidence type="ECO:0000313" key="6">
    <source>
        <dbReference type="EMBL" id="TDN85660.1"/>
    </source>
</evidence>
<keyword evidence="1 2" id="KW-0807">Transducer</keyword>
<name>A0A4R6FWH3_9SPHN</name>
<dbReference type="Pfam" id="PF00015">
    <property type="entry name" value="MCPsignal"/>
    <property type="match status" value="1"/>
</dbReference>
<evidence type="ECO:0000256" key="2">
    <source>
        <dbReference type="PROSITE-ProRule" id="PRU00284"/>
    </source>
</evidence>
<gene>
    <name evidence="6" type="ORF">EV664_102369</name>
</gene>
<evidence type="ECO:0000313" key="7">
    <source>
        <dbReference type="Proteomes" id="UP000295493"/>
    </source>
</evidence>
<dbReference type="Proteomes" id="UP000295493">
    <property type="component" value="Unassembled WGS sequence"/>
</dbReference>
<dbReference type="PANTHER" id="PTHR32089">
    <property type="entry name" value="METHYL-ACCEPTING CHEMOTAXIS PROTEIN MCPB"/>
    <property type="match status" value="1"/>
</dbReference>
<keyword evidence="3" id="KW-0129">CBS domain</keyword>
<dbReference type="RefSeq" id="WP_133494557.1">
    <property type="nucleotide sequence ID" value="NZ_BMLU01000002.1"/>
</dbReference>
<dbReference type="PANTHER" id="PTHR32089:SF112">
    <property type="entry name" value="LYSOZYME-LIKE PROTEIN-RELATED"/>
    <property type="match status" value="1"/>
</dbReference>
<accession>A0A4R6FWH3</accession>
<dbReference type="GO" id="GO:0016020">
    <property type="term" value="C:membrane"/>
    <property type="evidence" value="ECO:0007669"/>
    <property type="project" value="InterPro"/>
</dbReference>
<dbReference type="SUPFAM" id="SSF54631">
    <property type="entry name" value="CBS-domain pair"/>
    <property type="match status" value="1"/>
</dbReference>
<dbReference type="InterPro" id="IPR046342">
    <property type="entry name" value="CBS_dom_sf"/>
</dbReference>
<dbReference type="Gene3D" id="3.90.1280.20">
    <property type="match status" value="1"/>
</dbReference>
<proteinExistence type="predicted"/>
<protein>
    <submittedName>
        <fullName evidence="6">Methyl-accepting chemotaxis protein</fullName>
    </submittedName>
</protein>
<reference evidence="6 7" key="1">
    <citation type="submission" date="2019-03" db="EMBL/GenBank/DDBJ databases">
        <title>Genomic Encyclopedia of Type Strains, Phase IV (KMG-IV): sequencing the most valuable type-strain genomes for metagenomic binning, comparative biology and taxonomic classification.</title>
        <authorList>
            <person name="Goeker M."/>
        </authorList>
    </citation>
    <scope>NUCLEOTIDE SEQUENCE [LARGE SCALE GENOMIC DNA]</scope>
    <source>
        <strain evidence="6 7">DSM 25059</strain>
    </source>
</reference>
<comment type="caution">
    <text evidence="6">The sequence shown here is derived from an EMBL/GenBank/DDBJ whole genome shotgun (WGS) entry which is preliminary data.</text>
</comment>
<dbReference type="EMBL" id="SNWD01000002">
    <property type="protein sequence ID" value="TDN85660.1"/>
    <property type="molecule type" value="Genomic_DNA"/>
</dbReference>
<evidence type="ECO:0000259" key="4">
    <source>
        <dbReference type="PROSITE" id="PS50111"/>
    </source>
</evidence>
<dbReference type="PROSITE" id="PS51371">
    <property type="entry name" value="CBS"/>
    <property type="match status" value="1"/>
</dbReference>
<dbReference type="OrthoDB" id="7441210at2"/>
<keyword evidence="7" id="KW-1185">Reference proteome</keyword>
<evidence type="ECO:0000256" key="1">
    <source>
        <dbReference type="ARBA" id="ARBA00023224"/>
    </source>
</evidence>
<dbReference type="AlphaFoldDB" id="A0A4R6FWH3"/>
<dbReference type="InterPro" id="IPR000644">
    <property type="entry name" value="CBS_dom"/>
</dbReference>
<evidence type="ECO:0000256" key="3">
    <source>
        <dbReference type="PROSITE-ProRule" id="PRU00703"/>
    </source>
</evidence>
<dbReference type="SUPFAM" id="SSF58104">
    <property type="entry name" value="Methyl-accepting chemotaxis protein (MCP) signaling domain"/>
    <property type="match status" value="1"/>
</dbReference>
<dbReference type="GO" id="GO:0007165">
    <property type="term" value="P:signal transduction"/>
    <property type="evidence" value="ECO:0007669"/>
    <property type="project" value="UniProtKB-KW"/>
</dbReference>
<dbReference type="Pfam" id="PF00571">
    <property type="entry name" value="CBS"/>
    <property type="match status" value="1"/>
</dbReference>
<organism evidence="6 7">
    <name type="scientific">Stakelama pacifica</name>
    <dbReference type="NCBI Taxonomy" id="517720"/>
    <lineage>
        <taxon>Bacteria</taxon>
        <taxon>Pseudomonadati</taxon>
        <taxon>Pseudomonadota</taxon>
        <taxon>Alphaproteobacteria</taxon>
        <taxon>Sphingomonadales</taxon>
        <taxon>Sphingomonadaceae</taxon>
        <taxon>Stakelama</taxon>
    </lineage>
</organism>
<dbReference type="PROSITE" id="PS50111">
    <property type="entry name" value="CHEMOTAXIS_TRANSDUC_2"/>
    <property type="match status" value="1"/>
</dbReference>
<dbReference type="Gene3D" id="1.10.287.950">
    <property type="entry name" value="Methyl-accepting chemotaxis protein"/>
    <property type="match status" value="1"/>
</dbReference>
<feature type="domain" description="CBS" evidence="5">
    <location>
        <begin position="27"/>
        <end position="89"/>
    </location>
</feature>
<sequence length="447" mass="47909">MQALLTLLEPRADPATTAEPSAPPDWITRAECSHPFVMEDTPLIEAAEHFRVESDLRILPVLDSQRRPVGAIYDSDVRRMLLSPFGHALMRNPAYGSAPGSLVKPCPAAEATLPLSGLIDLYRRARGSDGMILTLNGEFWAVVANRRLLYLTAEQELTRVRARAERGQRVETASCGFERHVEILAEELVRLSAQMHDNASATAQRAGLLGESASSVAAAGAQSRANLAEIEADGQHLARALSDIATNTREAREAAEAATALVARVTERAEDLTRSAQSIDTVIAMIGDIARQVNLLSLNATIEAARAGDAGLGFRVVANEIKQLSNQTSRAASTIVTHVDSIRGSVAAVSSANADVEAAFERISRYSEKIERSVVAEEHVTRRIAQNVGEAVDSADATQNDVEALAAATREASDAAADIQAIAAQLNDGAGRLSRQARDFLQTIRRI</sequence>
<dbReference type="SMART" id="SM00283">
    <property type="entry name" value="MA"/>
    <property type="match status" value="1"/>
</dbReference>
<evidence type="ECO:0000259" key="5">
    <source>
        <dbReference type="PROSITE" id="PS51371"/>
    </source>
</evidence>
<feature type="domain" description="Methyl-accepting transducer" evidence="4">
    <location>
        <begin position="191"/>
        <end position="420"/>
    </location>
</feature>
<dbReference type="InterPro" id="IPR004089">
    <property type="entry name" value="MCPsignal_dom"/>
</dbReference>